<sequence>MMPLNKRLDLIEPKILGESFRTGRGTANEVNFWIFDYEAEDEMVVRSHVDALIDRINSLYDDVRIVKYDLYDLMLDVLREKNYLEKVIAMEESKGSDAIINPIKKTLRLTLDGDLIIGKITKELVPERDVIFLTGIGKAWPVIRSHTILNNLHSRVDKNALVMFFPGDYTNELRLFGEITDDNYYRAFKLIER</sequence>
<accession>A0A1B2DD66</accession>
<proteinExistence type="predicted"/>
<protein>
    <recommendedName>
        <fullName evidence="2">DUF1788 domain-containing protein</fullName>
    </recommendedName>
</protein>
<dbReference type="EMBL" id="CP016808">
    <property type="protein sequence ID" value="ANY65664.1"/>
    <property type="molecule type" value="Genomic_DNA"/>
</dbReference>
<reference evidence="1" key="1">
    <citation type="submission" date="2016-08" db="EMBL/GenBank/DDBJ databases">
        <title>Complete Genome Seqeunce of Paenibacillus sp. BIHB 4019 from tea rhizoplane.</title>
        <authorList>
            <person name="Thakur R."/>
            <person name="Swarnkar M.K."/>
            <person name="Gulati A."/>
        </authorList>
    </citation>
    <scope>NUCLEOTIDE SEQUENCE [LARGE SCALE GENOMIC DNA]</scope>
    <source>
        <strain evidence="1">BIHB4019</strain>
    </source>
</reference>
<organism evidence="1">
    <name type="scientific">Paenibacillus sp. BIHB 4019</name>
    <dbReference type="NCBI Taxonomy" id="1870819"/>
    <lineage>
        <taxon>Bacteria</taxon>
        <taxon>Bacillati</taxon>
        <taxon>Bacillota</taxon>
        <taxon>Bacilli</taxon>
        <taxon>Bacillales</taxon>
        <taxon>Paenibacillaceae</taxon>
        <taxon>Paenibacillus</taxon>
    </lineage>
</organism>
<dbReference type="Pfam" id="PF08747">
    <property type="entry name" value="BrxB"/>
    <property type="match status" value="1"/>
</dbReference>
<dbReference type="AlphaFoldDB" id="A0A1B2DD66"/>
<name>A0A1B2DD66_9BACL</name>
<gene>
    <name evidence="1" type="ORF">BBD42_03700</name>
</gene>
<evidence type="ECO:0008006" key="2">
    <source>
        <dbReference type="Google" id="ProtNLM"/>
    </source>
</evidence>
<dbReference type="InterPro" id="IPR014858">
    <property type="entry name" value="BrxB"/>
</dbReference>
<dbReference type="RefSeq" id="WP_099517057.1">
    <property type="nucleotide sequence ID" value="NZ_CP016808.1"/>
</dbReference>
<evidence type="ECO:0000313" key="1">
    <source>
        <dbReference type="EMBL" id="ANY65664.1"/>
    </source>
</evidence>